<evidence type="ECO:0000259" key="3">
    <source>
        <dbReference type="SMART" id="SM00530"/>
    </source>
</evidence>
<evidence type="ECO:0000256" key="2">
    <source>
        <dbReference type="SAM" id="Phobius"/>
    </source>
</evidence>
<proteinExistence type="predicted"/>
<dbReference type="InterPro" id="IPR025194">
    <property type="entry name" value="RodZ-like_C"/>
</dbReference>
<feature type="region of interest" description="Disordered" evidence="1">
    <location>
        <begin position="1"/>
        <end position="31"/>
    </location>
</feature>
<feature type="domain" description="HTH cro/C1-type" evidence="3">
    <location>
        <begin position="26"/>
        <end position="82"/>
    </location>
</feature>
<keyword evidence="2" id="KW-0472">Membrane</keyword>
<comment type="caution">
    <text evidence="4">The sequence shown here is derived from an EMBL/GenBank/DDBJ whole genome shotgun (WGS) entry which is preliminary data.</text>
</comment>
<keyword evidence="5" id="KW-1185">Reference proteome</keyword>
<dbReference type="InterPro" id="IPR050400">
    <property type="entry name" value="Bact_Cytoskel_RodZ"/>
</dbReference>
<name>A0A9X1F2J9_9SPHN</name>
<keyword evidence="2" id="KW-0812">Transmembrane</keyword>
<gene>
    <name evidence="4" type="ORF">KCG46_06090</name>
</gene>
<evidence type="ECO:0000313" key="5">
    <source>
        <dbReference type="Proteomes" id="UP001138681"/>
    </source>
</evidence>
<keyword evidence="2" id="KW-1133">Transmembrane helix</keyword>
<dbReference type="Pfam" id="PF13464">
    <property type="entry name" value="RodZ_C"/>
    <property type="match status" value="1"/>
</dbReference>
<dbReference type="SMART" id="SM00530">
    <property type="entry name" value="HTH_XRE"/>
    <property type="match status" value="1"/>
</dbReference>
<evidence type="ECO:0000313" key="4">
    <source>
        <dbReference type="EMBL" id="MBV7259141.1"/>
    </source>
</evidence>
<dbReference type="CDD" id="cd00093">
    <property type="entry name" value="HTH_XRE"/>
    <property type="match status" value="1"/>
</dbReference>
<dbReference type="PANTHER" id="PTHR34475">
    <property type="match status" value="1"/>
</dbReference>
<dbReference type="AlphaFoldDB" id="A0A9X1F2J9"/>
<dbReference type="EMBL" id="JAGSPC010000001">
    <property type="protein sequence ID" value="MBV7259141.1"/>
    <property type="molecule type" value="Genomic_DNA"/>
</dbReference>
<accession>A0A9X1F2J9</accession>
<dbReference type="Pfam" id="PF13413">
    <property type="entry name" value="HTH_25"/>
    <property type="match status" value="1"/>
</dbReference>
<dbReference type="Proteomes" id="UP001138681">
    <property type="component" value="Unassembled WGS sequence"/>
</dbReference>
<organism evidence="4 5">
    <name type="scientific">Erythrobacter crassostreae</name>
    <dbReference type="NCBI Taxonomy" id="2828328"/>
    <lineage>
        <taxon>Bacteria</taxon>
        <taxon>Pseudomonadati</taxon>
        <taxon>Pseudomonadota</taxon>
        <taxon>Alphaproteobacteria</taxon>
        <taxon>Sphingomonadales</taxon>
        <taxon>Erythrobacteraceae</taxon>
        <taxon>Erythrobacter/Porphyrobacter group</taxon>
        <taxon>Erythrobacter</taxon>
    </lineage>
</organism>
<protein>
    <submittedName>
        <fullName evidence="4">Helix-turn-helix domain-containing protein</fullName>
    </submittedName>
</protein>
<dbReference type="PANTHER" id="PTHR34475:SF1">
    <property type="entry name" value="CYTOSKELETON PROTEIN RODZ"/>
    <property type="match status" value="1"/>
</dbReference>
<reference evidence="4" key="1">
    <citation type="submission" date="2021-04" db="EMBL/GenBank/DDBJ databases">
        <authorList>
            <person name="Pira H."/>
            <person name="Risdian C."/>
            <person name="Wink J."/>
        </authorList>
    </citation>
    <scope>NUCLEOTIDE SEQUENCE</scope>
    <source>
        <strain evidence="4">WH158</strain>
    </source>
</reference>
<feature type="transmembrane region" description="Helical" evidence="2">
    <location>
        <begin position="122"/>
        <end position="141"/>
    </location>
</feature>
<sequence>MTSEQESNSEELIEAPVAEAQTAGQRLREAREEKRLDLSHVAAETRIPVRHLETIETGSYDKLPSRTYAIGFARTYARVVGLNEAEIADLVRDELAGGYRRQSALAGGMEPGDPAKLPSAGLAWFGAIAALILAVGIYAFYNTYFGAGDGLASLIAESAEEGASEDEIAASEAGGDTGTGGGVIDSSGQVVFTALEDGVWVRFYDSAYDETREPLFEGTMASGDTFELSQSANGPRINTGRPDALAITVGGQKVPKLADEPITLGDTQISAAALLARAEASDPAEPAAN</sequence>
<dbReference type="RefSeq" id="WP_218404378.1">
    <property type="nucleotide sequence ID" value="NZ_JAGSPC010000001.1"/>
</dbReference>
<dbReference type="InterPro" id="IPR001387">
    <property type="entry name" value="Cro/C1-type_HTH"/>
</dbReference>
<evidence type="ECO:0000256" key="1">
    <source>
        <dbReference type="SAM" id="MobiDB-lite"/>
    </source>
</evidence>